<feature type="compositionally biased region" description="Low complexity" evidence="1">
    <location>
        <begin position="230"/>
        <end position="241"/>
    </location>
</feature>
<dbReference type="Gene3D" id="1.25.40.10">
    <property type="entry name" value="Tetratricopeptide repeat domain"/>
    <property type="match status" value="1"/>
</dbReference>
<dbReference type="RefSeq" id="WP_145155999.1">
    <property type="nucleotide sequence ID" value="NZ_VNIM01000190.1"/>
</dbReference>
<proteinExistence type="predicted"/>
<evidence type="ECO:0000313" key="3">
    <source>
        <dbReference type="Proteomes" id="UP000318681"/>
    </source>
</evidence>
<sequence length="256" mass="26412">MIPLLLALAATATAPADTATRFDTCALLARTDPAKAVAQADAWRVGGGGLPARMCLGLAYSAQERFGPASIAFEQAAREAEIQRDGRAAALWVQAGNAALADNDAGKARGFLDRALALPVLSSAQRGEAYLDRARAQVAVGYMDAARTDLDSALKLVPGDPMAWLLSATLARRQGDGVRATKDIAEAVRLAPKEAPIAYEQGNISALLGKADEAKAAWTRATAMDAESPAGRAAAMALAGRTSDPGTPGDAAKTRD</sequence>
<keyword evidence="3" id="KW-1185">Reference proteome</keyword>
<dbReference type="InterPro" id="IPR019734">
    <property type="entry name" value="TPR_rpt"/>
</dbReference>
<protein>
    <submittedName>
        <fullName evidence="2">Uncharacterized protein</fullName>
    </submittedName>
</protein>
<evidence type="ECO:0000313" key="2">
    <source>
        <dbReference type="EMBL" id="TVV69689.1"/>
    </source>
</evidence>
<dbReference type="EMBL" id="VNIM01000190">
    <property type="protein sequence ID" value="TVV69689.1"/>
    <property type="molecule type" value="Genomic_DNA"/>
</dbReference>
<organism evidence="2 3">
    <name type="scientific">Alterirhizorhabdus solaris</name>
    <dbReference type="NCBI Taxonomy" id="2529389"/>
    <lineage>
        <taxon>Bacteria</taxon>
        <taxon>Pseudomonadati</taxon>
        <taxon>Pseudomonadota</taxon>
        <taxon>Alphaproteobacteria</taxon>
        <taxon>Sphingomonadales</taxon>
        <taxon>Rhizorhabdaceae</taxon>
        <taxon>Alterirhizorhabdus</taxon>
    </lineage>
</organism>
<comment type="caution">
    <text evidence="2">The sequence shown here is derived from an EMBL/GenBank/DDBJ whole genome shotgun (WGS) entry which is preliminary data.</text>
</comment>
<dbReference type="OrthoDB" id="7566477at2"/>
<gene>
    <name evidence="2" type="ORF">FOY91_21095</name>
</gene>
<dbReference type="SMART" id="SM00028">
    <property type="entry name" value="TPR"/>
    <property type="match status" value="4"/>
</dbReference>
<evidence type="ECO:0000256" key="1">
    <source>
        <dbReference type="SAM" id="MobiDB-lite"/>
    </source>
</evidence>
<reference evidence="2 3" key="1">
    <citation type="submission" date="2019-07" db="EMBL/GenBank/DDBJ databases">
        <title>Sphingomonas solaris sp. nov., isolated from a solar panel from Boston, Massachusetts.</title>
        <authorList>
            <person name="Tanner K."/>
            <person name="Pascual J."/>
            <person name="Mancuso C."/>
            <person name="Pereto J."/>
            <person name="Khalil A."/>
            <person name="Vilanova C."/>
        </authorList>
    </citation>
    <scope>NUCLEOTIDE SEQUENCE [LARGE SCALE GENOMIC DNA]</scope>
    <source>
        <strain evidence="2 3">R4DWN</strain>
    </source>
</reference>
<dbReference type="InterPro" id="IPR011990">
    <property type="entry name" value="TPR-like_helical_dom_sf"/>
</dbReference>
<dbReference type="AlphaFoldDB" id="A0A558QRE7"/>
<name>A0A558QRE7_9SPHN</name>
<accession>A0A558QRE7</accession>
<feature type="region of interest" description="Disordered" evidence="1">
    <location>
        <begin position="227"/>
        <end position="256"/>
    </location>
</feature>
<dbReference type="Pfam" id="PF13428">
    <property type="entry name" value="TPR_14"/>
    <property type="match status" value="1"/>
</dbReference>
<dbReference type="Proteomes" id="UP000318681">
    <property type="component" value="Unassembled WGS sequence"/>
</dbReference>
<dbReference type="SUPFAM" id="SSF48452">
    <property type="entry name" value="TPR-like"/>
    <property type="match status" value="1"/>
</dbReference>